<dbReference type="Proteomes" id="UP000664277">
    <property type="component" value="Unassembled WGS sequence"/>
</dbReference>
<reference evidence="2" key="1">
    <citation type="submission" date="2021-02" db="EMBL/GenBank/DDBJ databases">
        <title>Genome-Resolved Metagenomics of a Microbial Community Performing Photosynthetic Biological Nutrient Removal.</title>
        <authorList>
            <person name="Mcdaniel E.A."/>
        </authorList>
    </citation>
    <scope>NUCLEOTIDE SEQUENCE</scope>
    <source>
        <strain evidence="2">UWPOB_OBS1</strain>
    </source>
</reference>
<protein>
    <submittedName>
        <fullName evidence="2">Tetratricopeptide repeat protein</fullName>
    </submittedName>
</protein>
<name>A0A8J7TMK7_9BACT</name>
<organism evidence="2 3">
    <name type="scientific">Candidatus Obscuribacter phosphatis</name>
    <dbReference type="NCBI Taxonomy" id="1906157"/>
    <lineage>
        <taxon>Bacteria</taxon>
        <taxon>Bacillati</taxon>
        <taxon>Candidatus Melainabacteria</taxon>
        <taxon>Candidatus Obscuribacterales</taxon>
        <taxon>Candidatus Obscuribacteraceae</taxon>
        <taxon>Candidatus Obscuribacter</taxon>
    </lineage>
</organism>
<accession>A0A8J7TMK7</accession>
<dbReference type="EMBL" id="JAFLCK010000007">
    <property type="protein sequence ID" value="MBN8660073.1"/>
    <property type="molecule type" value="Genomic_DNA"/>
</dbReference>
<evidence type="ECO:0000313" key="2">
    <source>
        <dbReference type="EMBL" id="MBN8660073.1"/>
    </source>
</evidence>
<proteinExistence type="predicted"/>
<comment type="caution">
    <text evidence="2">The sequence shown here is derived from an EMBL/GenBank/DDBJ whole genome shotgun (WGS) entry which is preliminary data.</text>
</comment>
<sequence length="334" mass="37760">MMRIFRAFRAAALVSLLSYLAISVPVRAMDTAGDDAGQFGSITVTKLAREGLKAAQRQDWPTAVQRYQKAVSQNVKAPELYYGLVQAAAKANNWHEALSAMETLFNEEPAAKAHMQAEYGRALAGVSRYEEAIPILNKALTTLDADNAFLNEKLTAMAIKIEKPGEKPDIDMSKVKYREVTAVEKIPERDLVHADEVSEKSKYTLSYENLFHYSEFIAICTYKKFEKERDTAFFRPPIAIFHIDEVLKGPPLNPTLPIRYEFHDKVGTPVMPKGWTFGPDKLPEPGSKWIIFIENAVPKRGAFETYHGSYGRQEANDENRNKIYKVIEDHRGQQ</sequence>
<feature type="chain" id="PRO_5035258909" evidence="1">
    <location>
        <begin position="29"/>
        <end position="334"/>
    </location>
</feature>
<gene>
    <name evidence="2" type="ORF">J0M35_06890</name>
</gene>
<feature type="signal peptide" evidence="1">
    <location>
        <begin position="1"/>
        <end position="28"/>
    </location>
</feature>
<dbReference type="SUPFAM" id="SSF48452">
    <property type="entry name" value="TPR-like"/>
    <property type="match status" value="1"/>
</dbReference>
<evidence type="ECO:0000256" key="1">
    <source>
        <dbReference type="SAM" id="SignalP"/>
    </source>
</evidence>
<keyword evidence="1" id="KW-0732">Signal</keyword>
<dbReference type="AlphaFoldDB" id="A0A8J7TMK7"/>
<dbReference type="InterPro" id="IPR011990">
    <property type="entry name" value="TPR-like_helical_dom_sf"/>
</dbReference>
<evidence type="ECO:0000313" key="3">
    <source>
        <dbReference type="Proteomes" id="UP000664277"/>
    </source>
</evidence>
<dbReference type="Gene3D" id="1.25.40.10">
    <property type="entry name" value="Tetratricopeptide repeat domain"/>
    <property type="match status" value="1"/>
</dbReference>